<evidence type="ECO:0000313" key="2">
    <source>
        <dbReference type="Proteomes" id="UP000217944"/>
    </source>
</evidence>
<dbReference type="Proteomes" id="UP000217944">
    <property type="component" value="Unassembled WGS sequence"/>
</dbReference>
<gene>
    <name evidence="1" type="ORF">LNAT_P0321</name>
</gene>
<dbReference type="InterPro" id="IPR026325">
    <property type="entry name" value="DUF932"/>
</dbReference>
<dbReference type="RefSeq" id="WP_096258182.1">
    <property type="nucleotide sequence ID" value="NZ_BDME01000001.1"/>
</dbReference>
<name>A0A292YBW5_9BACT</name>
<accession>A0A292YBW5</accession>
<keyword evidence="2" id="KW-1185">Reference proteome</keyword>
<organism evidence="1 2">
    <name type="scientific">Lebetimonas natsushimae</name>
    <dbReference type="NCBI Taxonomy" id="1936991"/>
    <lineage>
        <taxon>Bacteria</taxon>
        <taxon>Pseudomonadati</taxon>
        <taxon>Campylobacterota</taxon>
        <taxon>Epsilonproteobacteria</taxon>
        <taxon>Nautiliales</taxon>
        <taxon>Nautiliaceae</taxon>
        <taxon>Lebetimonas</taxon>
    </lineage>
</organism>
<sequence>MKMPLSNEILKEKAGSIFATSPSFEVSDKYAFIPTIEVVDMFRANSWYPVEAKESFVRLSKNKGYQKHLIRFRHISDFLSNDEEAVEIVLTNSHNRTSSFIIQAGVFRFICANGLVVANNLFEKISIRHIGFKEIEVKRAIERIVASIEKINERISLYKQIELSNDEQLSLARASKIIRFKPYQQIELDYLLRPHRKEDENNDLWRVFNRIQENVIRGGVKGKNIFTGRNFTSKPVKSIDSLISINEKLFDLTDKFASIKLSA</sequence>
<dbReference type="EMBL" id="BDME01000001">
    <property type="protein sequence ID" value="GAX87026.1"/>
    <property type="molecule type" value="Genomic_DNA"/>
</dbReference>
<proteinExistence type="predicted"/>
<dbReference type="OrthoDB" id="4554729at2"/>
<comment type="caution">
    <text evidence="1">The sequence shown here is derived from an EMBL/GenBank/DDBJ whole genome shotgun (WGS) entry which is preliminary data.</text>
</comment>
<protein>
    <recommendedName>
        <fullName evidence="3">DUF945 domain-containing protein</fullName>
    </recommendedName>
</protein>
<evidence type="ECO:0000313" key="1">
    <source>
        <dbReference type="EMBL" id="GAX87026.1"/>
    </source>
</evidence>
<reference evidence="1 2" key="1">
    <citation type="journal article" date="2017" name="Syst. Appl. Microbiol.">
        <title>Lebetimonas natsushimae sp. nov., a novel strictly anaerobic, moderately thermophilic chemoautotroph isolated from a deep-sea hydrothermal vent polychaete nest in the Mid-Okinawa Trough.</title>
        <authorList>
            <person name="Nagata R."/>
            <person name="Takaki Y."/>
            <person name="Tame A."/>
            <person name="Nunoura T."/>
            <person name="Muto H."/>
            <person name="Mino S."/>
            <person name="Sawayama S."/>
            <person name="Takai K."/>
            <person name="Nakagawa S."/>
        </authorList>
    </citation>
    <scope>NUCLEOTIDE SEQUENCE [LARGE SCALE GENOMIC DNA]</scope>
    <source>
        <strain evidence="1 2">HS1857</strain>
    </source>
</reference>
<dbReference type="AlphaFoldDB" id="A0A292YBW5"/>
<evidence type="ECO:0008006" key="3">
    <source>
        <dbReference type="Google" id="ProtNLM"/>
    </source>
</evidence>
<dbReference type="Pfam" id="PF06067">
    <property type="entry name" value="DUF932"/>
    <property type="match status" value="1"/>
</dbReference>